<protein>
    <submittedName>
        <fullName evidence="1">Uncharacterized protein</fullName>
    </submittedName>
</protein>
<evidence type="ECO:0000313" key="2">
    <source>
        <dbReference type="Proteomes" id="UP000184315"/>
    </source>
</evidence>
<proteinExistence type="predicted"/>
<gene>
    <name evidence="1" type="ORF">PL9214290329</name>
</gene>
<reference evidence="2" key="1">
    <citation type="submission" date="2015-10" db="EMBL/GenBank/DDBJ databases">
        <authorList>
            <person name="Regsiter A."/>
            <person name="william w."/>
        </authorList>
    </citation>
    <scope>NUCLEOTIDE SEQUENCE [LARGE SCALE GENOMIC DNA]</scope>
</reference>
<dbReference type="AlphaFoldDB" id="A0A1J1LFG7"/>
<name>A0A1J1LFG7_9CYAN</name>
<dbReference type="EMBL" id="CZDF01000132">
    <property type="protein sequence ID" value="CUR30738.1"/>
    <property type="molecule type" value="Genomic_DNA"/>
</dbReference>
<sequence length="34" mass="3874">MALDVTNQASEYGRLLNETLEIGMSVHQEVRKLK</sequence>
<organism evidence="1 2">
    <name type="scientific">Planktothrix tepida PCC 9214</name>
    <dbReference type="NCBI Taxonomy" id="671072"/>
    <lineage>
        <taxon>Bacteria</taxon>
        <taxon>Bacillati</taxon>
        <taxon>Cyanobacteriota</taxon>
        <taxon>Cyanophyceae</taxon>
        <taxon>Oscillatoriophycideae</taxon>
        <taxon>Oscillatoriales</taxon>
        <taxon>Microcoleaceae</taxon>
        <taxon>Planktothrix</taxon>
    </lineage>
</organism>
<dbReference type="Proteomes" id="UP000184315">
    <property type="component" value="Unassembled WGS sequence"/>
</dbReference>
<evidence type="ECO:0000313" key="1">
    <source>
        <dbReference type="EMBL" id="CUR30738.1"/>
    </source>
</evidence>
<accession>A0A1J1LFG7</accession>
<keyword evidence="2" id="KW-1185">Reference proteome</keyword>